<dbReference type="EMBL" id="CAJNOH010009411">
    <property type="protein sequence ID" value="CAF1497768.1"/>
    <property type="molecule type" value="Genomic_DNA"/>
</dbReference>
<dbReference type="Pfam" id="PF12796">
    <property type="entry name" value="Ank_2"/>
    <property type="match status" value="1"/>
</dbReference>
<evidence type="ECO:0000313" key="8">
    <source>
        <dbReference type="Proteomes" id="UP000663870"/>
    </source>
</evidence>
<reference evidence="7" key="1">
    <citation type="submission" date="2021-02" db="EMBL/GenBank/DDBJ databases">
        <authorList>
            <person name="Nowell W R."/>
        </authorList>
    </citation>
    <scope>NUCLEOTIDE SEQUENCE</scope>
</reference>
<evidence type="ECO:0000313" key="6">
    <source>
        <dbReference type="EMBL" id="CAF1497768.1"/>
    </source>
</evidence>
<feature type="compositionally biased region" description="Basic and acidic residues" evidence="4">
    <location>
        <begin position="158"/>
        <end position="169"/>
    </location>
</feature>
<keyword evidence="8" id="KW-1185">Reference proteome</keyword>
<dbReference type="PROSITE" id="PS50088">
    <property type="entry name" value="ANK_REPEAT"/>
    <property type="match status" value="3"/>
</dbReference>
<feature type="domain" description="ZU5" evidence="5">
    <location>
        <begin position="300"/>
        <end position="374"/>
    </location>
</feature>
<sequence length="374" mass="41755">MTHLLLAHHANPNIPSKCHLTPLHLCAQEDRVKCAEALINKNANIDAQTLSGYTSLHVACHFGQINMVRYLLQLDANVNIETNLMFTPLHSAAQQGHVMIVKLLLEHGASPNKTNKHGMTALSIAQRLGYISVVEELKVVTETTVASKHELLSEERYKIQAPEISHEEQPLTDSDDEGDDEKKIANEIIYPEIGYFEMARALNNLKSKQKTTTDMLGDANSNIHMQYLREGVLMTEAEENKLNQVSLIKEESEYPILATKDGWNESRDNLHDQQQQTPIKTQQTYMADNEIITKPRHGGFLVSFLVDARGGAMRGCRHSGVRVIIPAKRASMPTRITCRFVKRDKLTVPPPLNEGEALAARVLEVGPVSCKFLG</sequence>
<dbReference type="SUPFAM" id="SSF48403">
    <property type="entry name" value="Ankyrin repeat"/>
    <property type="match status" value="1"/>
</dbReference>
<evidence type="ECO:0000256" key="2">
    <source>
        <dbReference type="ARBA" id="ARBA00023043"/>
    </source>
</evidence>
<dbReference type="Proteomes" id="UP000663854">
    <property type="component" value="Unassembled WGS sequence"/>
</dbReference>
<feature type="repeat" description="ANK" evidence="3">
    <location>
        <begin position="84"/>
        <end position="116"/>
    </location>
</feature>
<dbReference type="Proteomes" id="UP000663870">
    <property type="component" value="Unassembled WGS sequence"/>
</dbReference>
<dbReference type="Pfam" id="PF00791">
    <property type="entry name" value="ZU5"/>
    <property type="match status" value="1"/>
</dbReference>
<gene>
    <name evidence="7" type="ORF">JXQ802_LOCUS54997</name>
    <name evidence="6" type="ORF">PYM288_LOCUS38484</name>
</gene>
<feature type="repeat" description="ANK" evidence="3">
    <location>
        <begin position="51"/>
        <end position="83"/>
    </location>
</feature>
<dbReference type="SMART" id="SM00218">
    <property type="entry name" value="ZU5"/>
    <property type="match status" value="1"/>
</dbReference>
<dbReference type="PANTHER" id="PTHR24123:SF141">
    <property type="entry name" value="ANKYRIN 2, ISOFORM U"/>
    <property type="match status" value="1"/>
</dbReference>
<keyword evidence="2 3" id="KW-0040">ANK repeat</keyword>
<dbReference type="InterPro" id="IPR000906">
    <property type="entry name" value="ZU5_dom"/>
</dbReference>
<protein>
    <recommendedName>
        <fullName evidence="5">ZU5 domain-containing protein</fullName>
    </recommendedName>
</protein>
<comment type="caution">
    <text evidence="7">The sequence shown here is derived from an EMBL/GenBank/DDBJ whole genome shotgun (WGS) entry which is preliminary data.</text>
</comment>
<dbReference type="InterPro" id="IPR036770">
    <property type="entry name" value="Ankyrin_rpt-contain_sf"/>
</dbReference>
<dbReference type="Gene3D" id="2.60.220.30">
    <property type="match status" value="1"/>
</dbReference>
<dbReference type="EMBL" id="CAJNOL010011185">
    <property type="protein sequence ID" value="CAF1654052.1"/>
    <property type="molecule type" value="Genomic_DNA"/>
</dbReference>
<dbReference type="PANTHER" id="PTHR24123">
    <property type="entry name" value="ANKYRIN REPEAT-CONTAINING"/>
    <property type="match status" value="1"/>
</dbReference>
<dbReference type="SMART" id="SM00248">
    <property type="entry name" value="ANK"/>
    <property type="match status" value="3"/>
</dbReference>
<dbReference type="Gene3D" id="1.25.40.20">
    <property type="entry name" value="Ankyrin repeat-containing domain"/>
    <property type="match status" value="1"/>
</dbReference>
<evidence type="ECO:0000256" key="4">
    <source>
        <dbReference type="SAM" id="MobiDB-lite"/>
    </source>
</evidence>
<keyword evidence="1" id="KW-0677">Repeat</keyword>
<feature type="region of interest" description="Disordered" evidence="4">
    <location>
        <begin position="158"/>
        <end position="180"/>
    </location>
</feature>
<evidence type="ECO:0000256" key="3">
    <source>
        <dbReference type="PROSITE-ProRule" id="PRU00023"/>
    </source>
</evidence>
<evidence type="ECO:0000259" key="5">
    <source>
        <dbReference type="PROSITE" id="PS51145"/>
    </source>
</evidence>
<organism evidence="7 8">
    <name type="scientific">Rotaria sordida</name>
    <dbReference type="NCBI Taxonomy" id="392033"/>
    <lineage>
        <taxon>Eukaryota</taxon>
        <taxon>Metazoa</taxon>
        <taxon>Spiralia</taxon>
        <taxon>Gnathifera</taxon>
        <taxon>Rotifera</taxon>
        <taxon>Eurotatoria</taxon>
        <taxon>Bdelloidea</taxon>
        <taxon>Philodinida</taxon>
        <taxon>Philodinidae</taxon>
        <taxon>Rotaria</taxon>
    </lineage>
</organism>
<dbReference type="InterPro" id="IPR051165">
    <property type="entry name" value="Multifunctional_ANK_Repeat"/>
</dbReference>
<accession>A0A816EUE7</accession>
<feature type="repeat" description="ANK" evidence="3">
    <location>
        <begin position="18"/>
        <end position="50"/>
    </location>
</feature>
<dbReference type="AlphaFoldDB" id="A0A816EUE7"/>
<dbReference type="PROSITE" id="PS50297">
    <property type="entry name" value="ANK_REP_REGION"/>
    <property type="match status" value="2"/>
</dbReference>
<dbReference type="Pfam" id="PF00023">
    <property type="entry name" value="Ank"/>
    <property type="match status" value="1"/>
</dbReference>
<feature type="non-terminal residue" evidence="7">
    <location>
        <position position="1"/>
    </location>
</feature>
<dbReference type="InterPro" id="IPR002110">
    <property type="entry name" value="Ankyrin_rpt"/>
</dbReference>
<evidence type="ECO:0000313" key="7">
    <source>
        <dbReference type="EMBL" id="CAF1654052.1"/>
    </source>
</evidence>
<dbReference type="PROSITE" id="PS51145">
    <property type="entry name" value="ZU5"/>
    <property type="match status" value="1"/>
</dbReference>
<proteinExistence type="predicted"/>
<name>A0A816EUE7_9BILA</name>
<dbReference type="PRINTS" id="PR01415">
    <property type="entry name" value="ANKYRIN"/>
</dbReference>
<evidence type="ECO:0000256" key="1">
    <source>
        <dbReference type="ARBA" id="ARBA00022737"/>
    </source>
</evidence>